<evidence type="ECO:0000313" key="2">
    <source>
        <dbReference type="Proteomes" id="UP000828048"/>
    </source>
</evidence>
<sequence length="501" mass="56742">MDGGASLNILPYSTFKAVGIPANHLVKQPITILGFGNHSQQTMGFVQVDLVVGQIRSATKLHVIDFETSYQALLGRTWMHRYAVVPSTYHQCMKTIYQNRLVTIIGSQKPFKPDESHMADAIFNDDVNEEESPVPPQGISIPKWSDISKEDSPSTSGDSNKERIRDETGFTSLEVSEQPTKIEIIKKSMPCSVAEIFPEPETQDWRTPIADELKNPSGAATLNKLKHFTIYQRVLYFRGFGGLLAWCVGTEEAKVKIKEKHERSCGTGDLSLYRRLQRQGYYWPNISKEATEIQSQCLKCRENPSKAECNFIGVYIDWRKPYVDFLSEGTLPPDRTDEAIIKKRAPIFFLHNQELYRRSFEGKPLKCVAGLDIQTTLENGHKAEHQGAVPSERMALRSEVLHDARPSELEASDERRNRSHTNLRVYQRRIARAYDALVKPRQFAEGDLVLKAAPHVMRGVSASKFAAKWEGPFLVKEANANGYYRISRPDPEITMAPINSW</sequence>
<name>A0ACB7YAZ8_9ERIC</name>
<proteinExistence type="predicted"/>
<keyword evidence="2" id="KW-1185">Reference proteome</keyword>
<gene>
    <name evidence="1" type="ORF">Vadar_030602</name>
</gene>
<dbReference type="EMBL" id="CM037157">
    <property type="protein sequence ID" value="KAH7850297.1"/>
    <property type="molecule type" value="Genomic_DNA"/>
</dbReference>
<protein>
    <submittedName>
        <fullName evidence="1">Uncharacterized protein</fullName>
    </submittedName>
</protein>
<dbReference type="Proteomes" id="UP000828048">
    <property type="component" value="Chromosome 7"/>
</dbReference>
<accession>A0ACB7YAZ8</accession>
<organism evidence="1 2">
    <name type="scientific">Vaccinium darrowii</name>
    <dbReference type="NCBI Taxonomy" id="229202"/>
    <lineage>
        <taxon>Eukaryota</taxon>
        <taxon>Viridiplantae</taxon>
        <taxon>Streptophyta</taxon>
        <taxon>Embryophyta</taxon>
        <taxon>Tracheophyta</taxon>
        <taxon>Spermatophyta</taxon>
        <taxon>Magnoliopsida</taxon>
        <taxon>eudicotyledons</taxon>
        <taxon>Gunneridae</taxon>
        <taxon>Pentapetalae</taxon>
        <taxon>asterids</taxon>
        <taxon>Ericales</taxon>
        <taxon>Ericaceae</taxon>
        <taxon>Vaccinioideae</taxon>
        <taxon>Vaccinieae</taxon>
        <taxon>Vaccinium</taxon>
    </lineage>
</organism>
<reference evidence="1 2" key="1">
    <citation type="journal article" date="2021" name="Hortic Res">
        <title>High-quality reference genome and annotation aids understanding of berry development for evergreen blueberry (Vaccinium darrowii).</title>
        <authorList>
            <person name="Yu J."/>
            <person name="Hulse-Kemp A.M."/>
            <person name="Babiker E."/>
            <person name="Staton M."/>
        </authorList>
    </citation>
    <scope>NUCLEOTIDE SEQUENCE [LARGE SCALE GENOMIC DNA]</scope>
    <source>
        <strain evidence="2">cv. NJ 8807/NJ 8810</strain>
        <tissue evidence="1">Young leaf</tissue>
    </source>
</reference>
<evidence type="ECO:0000313" key="1">
    <source>
        <dbReference type="EMBL" id="KAH7850297.1"/>
    </source>
</evidence>
<comment type="caution">
    <text evidence="1">The sequence shown here is derived from an EMBL/GenBank/DDBJ whole genome shotgun (WGS) entry which is preliminary data.</text>
</comment>